<feature type="compositionally biased region" description="Basic and acidic residues" evidence="1">
    <location>
        <begin position="59"/>
        <end position="74"/>
    </location>
</feature>
<proteinExistence type="predicted"/>
<comment type="caution">
    <text evidence="2">The sequence shown here is derived from an EMBL/GenBank/DDBJ whole genome shotgun (WGS) entry which is preliminary data.</text>
</comment>
<dbReference type="AlphaFoldDB" id="A0A226DAU1"/>
<organism evidence="2 3">
    <name type="scientific">Folsomia candida</name>
    <name type="common">Springtail</name>
    <dbReference type="NCBI Taxonomy" id="158441"/>
    <lineage>
        <taxon>Eukaryota</taxon>
        <taxon>Metazoa</taxon>
        <taxon>Ecdysozoa</taxon>
        <taxon>Arthropoda</taxon>
        <taxon>Hexapoda</taxon>
        <taxon>Collembola</taxon>
        <taxon>Entomobryomorpha</taxon>
        <taxon>Isotomoidea</taxon>
        <taxon>Isotomidae</taxon>
        <taxon>Proisotominae</taxon>
        <taxon>Folsomia</taxon>
    </lineage>
</organism>
<sequence>MEGEESFSDDDDFVTTQKRTRRRATPKVVEKKAKLMKAGQSTSAANSKPSTPKTATDAPDARKHLAVETEKADNCAEGELNPRGTKDKEKRKSETPGSRVREDQTFQPVPWSYISDEEEMEVGEEEMRLRDGRGIIPRDGDLADEFQIKYVASSDVRIGTTVKGEGVDQIRKTILRLAGLAPIETISSDLDVFEASPQIVLTQEEQGLTPEQREVLFQEIFRRGGRVAVDDKPDWFLIIHKAPTTGLIHLCLEALDSSRGYVFYSASRLCTKPNCYQYNQTFASDVLPKCTQHRFSRIYTMVKVTDYNRRDVLVLLHMKPAISVAQNASKQEKDEQTELHIQTLITTYNGWKRYCATEGLASRPIPKCISTHHFNNEGEALRMLSFESTIGMFMKLASGSQPIINLDDLIPLCYGMESEIDARLKELGMELKIRRHLTPTERKKVKYPFPGEYLLETVGATQQQEEKGKTFLYTIMSRDMWYFGWSNTPDFKKRLDSARGTDGAREYKRITDKRQKDRQLEIEGLKQRDIELGRAEELCIYPPPLKAPTMTPYLVAKCEDDDKKTIKTKTIEAKMIIAGYIAYLLGLRNPIRPNSDIGYSVNKCVSISLVDSNSWGEICEFVKLFWGFEPMLGKYEGS</sequence>
<accession>A0A226DAU1</accession>
<name>A0A226DAU1_FOLCA</name>
<feature type="region of interest" description="Disordered" evidence="1">
    <location>
        <begin position="1"/>
        <end position="107"/>
    </location>
</feature>
<dbReference type="EMBL" id="LNIX01000028">
    <property type="protein sequence ID" value="OXA41731.1"/>
    <property type="molecule type" value="Genomic_DNA"/>
</dbReference>
<protein>
    <submittedName>
        <fullName evidence="2">Uncharacterized protein</fullName>
    </submittedName>
</protein>
<keyword evidence="3" id="KW-1185">Reference proteome</keyword>
<evidence type="ECO:0000313" key="3">
    <source>
        <dbReference type="Proteomes" id="UP000198287"/>
    </source>
</evidence>
<feature type="compositionally biased region" description="Acidic residues" evidence="1">
    <location>
        <begin position="1"/>
        <end position="13"/>
    </location>
</feature>
<reference evidence="2 3" key="1">
    <citation type="submission" date="2015-12" db="EMBL/GenBank/DDBJ databases">
        <title>The genome of Folsomia candida.</title>
        <authorList>
            <person name="Faddeeva A."/>
            <person name="Derks M.F."/>
            <person name="Anvar Y."/>
            <person name="Smit S."/>
            <person name="Van Straalen N."/>
            <person name="Roelofs D."/>
        </authorList>
    </citation>
    <scope>NUCLEOTIDE SEQUENCE [LARGE SCALE GENOMIC DNA]</scope>
    <source>
        <strain evidence="2 3">VU population</strain>
        <tissue evidence="2">Whole body</tissue>
    </source>
</reference>
<feature type="compositionally biased region" description="Polar residues" evidence="1">
    <location>
        <begin position="39"/>
        <end position="54"/>
    </location>
</feature>
<evidence type="ECO:0000313" key="2">
    <source>
        <dbReference type="EMBL" id="OXA41731.1"/>
    </source>
</evidence>
<feature type="compositionally biased region" description="Basic and acidic residues" evidence="1">
    <location>
        <begin position="84"/>
        <end position="104"/>
    </location>
</feature>
<gene>
    <name evidence="2" type="ORF">Fcan01_23525</name>
</gene>
<evidence type="ECO:0000256" key="1">
    <source>
        <dbReference type="SAM" id="MobiDB-lite"/>
    </source>
</evidence>
<dbReference type="Proteomes" id="UP000198287">
    <property type="component" value="Unassembled WGS sequence"/>
</dbReference>